<reference evidence="7 8" key="1">
    <citation type="submission" date="2018-08" db="EMBL/GenBank/DDBJ databases">
        <title>A genome reference for cultivated species of the human gut microbiota.</title>
        <authorList>
            <person name="Zou Y."/>
            <person name="Xue W."/>
            <person name="Luo G."/>
        </authorList>
    </citation>
    <scope>NUCLEOTIDE SEQUENCE [LARGE SCALE GENOMIC DNA]</scope>
    <source>
        <strain evidence="7 8">AF24-29</strain>
    </source>
</reference>
<comment type="subcellular location">
    <subcellularLocation>
        <location evidence="1">Cell membrane</location>
        <topology evidence="1">Multi-pass membrane protein</topology>
    </subcellularLocation>
</comment>
<dbReference type="InterPro" id="IPR050833">
    <property type="entry name" value="Poly_Biosynth_Transport"/>
</dbReference>
<evidence type="ECO:0000313" key="8">
    <source>
        <dbReference type="Proteomes" id="UP000284178"/>
    </source>
</evidence>
<keyword evidence="8" id="KW-1185">Reference proteome</keyword>
<dbReference type="GO" id="GO:0005886">
    <property type="term" value="C:plasma membrane"/>
    <property type="evidence" value="ECO:0007669"/>
    <property type="project" value="UniProtKB-SubCell"/>
</dbReference>
<feature type="transmembrane region" description="Helical" evidence="6">
    <location>
        <begin position="161"/>
        <end position="181"/>
    </location>
</feature>
<evidence type="ECO:0000256" key="2">
    <source>
        <dbReference type="ARBA" id="ARBA00022475"/>
    </source>
</evidence>
<protein>
    <submittedName>
        <fullName evidence="7">Uncharacterized protein</fullName>
    </submittedName>
</protein>
<feature type="transmembrane region" description="Helical" evidence="6">
    <location>
        <begin position="126"/>
        <end position="149"/>
    </location>
</feature>
<keyword evidence="3 6" id="KW-0812">Transmembrane</keyword>
<dbReference type="Pfam" id="PF01943">
    <property type="entry name" value="Polysacc_synt"/>
    <property type="match status" value="1"/>
</dbReference>
<dbReference type="InterPro" id="IPR002797">
    <property type="entry name" value="Polysacc_synth"/>
</dbReference>
<organism evidence="7 8">
    <name type="scientific">Holdemania filiformis</name>
    <dbReference type="NCBI Taxonomy" id="61171"/>
    <lineage>
        <taxon>Bacteria</taxon>
        <taxon>Bacillati</taxon>
        <taxon>Bacillota</taxon>
        <taxon>Erysipelotrichia</taxon>
        <taxon>Erysipelotrichales</taxon>
        <taxon>Erysipelotrichaceae</taxon>
        <taxon>Holdemania</taxon>
    </lineage>
</organism>
<accession>A0A412G5G0</accession>
<feature type="transmembrane region" description="Helical" evidence="6">
    <location>
        <begin position="340"/>
        <end position="362"/>
    </location>
</feature>
<feature type="transmembrane region" description="Helical" evidence="6">
    <location>
        <begin position="297"/>
        <end position="320"/>
    </location>
</feature>
<proteinExistence type="predicted"/>
<feature type="transmembrane region" description="Helical" evidence="6">
    <location>
        <begin position="89"/>
        <end position="111"/>
    </location>
</feature>
<feature type="transmembrane region" description="Helical" evidence="6">
    <location>
        <begin position="20"/>
        <end position="43"/>
    </location>
</feature>
<keyword evidence="5 6" id="KW-0472">Membrane</keyword>
<dbReference type="Proteomes" id="UP000284178">
    <property type="component" value="Unassembled WGS sequence"/>
</dbReference>
<dbReference type="AlphaFoldDB" id="A0A412G5G0"/>
<feature type="transmembrane region" description="Helical" evidence="6">
    <location>
        <begin position="261"/>
        <end position="285"/>
    </location>
</feature>
<feature type="transmembrane region" description="Helical" evidence="6">
    <location>
        <begin position="369"/>
        <end position="388"/>
    </location>
</feature>
<dbReference type="PANTHER" id="PTHR30250">
    <property type="entry name" value="PST FAMILY PREDICTED COLANIC ACID TRANSPORTER"/>
    <property type="match status" value="1"/>
</dbReference>
<evidence type="ECO:0000256" key="1">
    <source>
        <dbReference type="ARBA" id="ARBA00004651"/>
    </source>
</evidence>
<feature type="transmembrane region" description="Helical" evidence="6">
    <location>
        <begin position="187"/>
        <end position="209"/>
    </location>
</feature>
<evidence type="ECO:0000313" key="7">
    <source>
        <dbReference type="EMBL" id="RGR76265.1"/>
    </source>
</evidence>
<gene>
    <name evidence="7" type="ORF">DWY25_02615</name>
</gene>
<keyword evidence="4 6" id="KW-1133">Transmembrane helix</keyword>
<dbReference type="EMBL" id="QRUP01000002">
    <property type="protein sequence ID" value="RGR76265.1"/>
    <property type="molecule type" value="Genomic_DNA"/>
</dbReference>
<evidence type="ECO:0000256" key="6">
    <source>
        <dbReference type="SAM" id="Phobius"/>
    </source>
</evidence>
<dbReference type="PANTHER" id="PTHR30250:SF11">
    <property type="entry name" value="O-ANTIGEN TRANSPORTER-RELATED"/>
    <property type="match status" value="1"/>
</dbReference>
<dbReference type="RefSeq" id="WP_117893298.1">
    <property type="nucleotide sequence ID" value="NZ_CABJCV010000002.1"/>
</dbReference>
<dbReference type="GeneID" id="83014303"/>
<evidence type="ECO:0000256" key="4">
    <source>
        <dbReference type="ARBA" id="ARBA00022989"/>
    </source>
</evidence>
<sequence length="434" mass="49413">MSLKTKCKIFIKNKMVGSVVVYTFSAFLNSAVPFLILPLLTRYLSTDEYGIVSMFNATVGLITPFLSLGSSVAIQRKLVERDKAGNKEFIFNSFILVFSATFLMMLLFFMFKNNITHFTGIPRELLFYVVFMSLSTALVNCVCAVLQILEKPKEYAVYQNLCTILNLLLSLYLVVVLKLGVSGRIYGIVYSKLLFAFLGVLLIIKYVGIKPHIRISYLKDIFLHYGIPMIPTEVKSTVLTYTDRLFVTNMISLGETGVYSVGNQFAMPILLLAQAFNLAFLPWLYKKLEHDKDEEKIMIVRLTYAYFVVIIAIALVWTTISKPLISFIVGKEYHGAEIYVFWLSMGYAFTGMHMMVVNYIYYYKKATSYAFVTTAVIILNVVLNYILINVFGSVGAAQATMIADFLSFVFTWLLSMKISRMPWFNKNVFRKGEV</sequence>
<comment type="caution">
    <text evidence="7">The sequence shown here is derived from an EMBL/GenBank/DDBJ whole genome shotgun (WGS) entry which is preliminary data.</text>
</comment>
<keyword evidence="2" id="KW-1003">Cell membrane</keyword>
<evidence type="ECO:0000256" key="5">
    <source>
        <dbReference type="ARBA" id="ARBA00023136"/>
    </source>
</evidence>
<name>A0A412G5G0_9FIRM</name>
<feature type="transmembrane region" description="Helical" evidence="6">
    <location>
        <begin position="221"/>
        <end position="241"/>
    </location>
</feature>
<feature type="transmembrane region" description="Helical" evidence="6">
    <location>
        <begin position="394"/>
        <end position="414"/>
    </location>
</feature>
<evidence type="ECO:0000256" key="3">
    <source>
        <dbReference type="ARBA" id="ARBA00022692"/>
    </source>
</evidence>
<feature type="transmembrane region" description="Helical" evidence="6">
    <location>
        <begin position="49"/>
        <end position="68"/>
    </location>
</feature>